<evidence type="ECO:0000313" key="2">
    <source>
        <dbReference type="WBParaSite" id="RSKR_0000166700.1"/>
    </source>
</evidence>
<accession>A0AC35TKX3</accession>
<proteinExistence type="predicted"/>
<sequence length="319" mass="35767">MTYGKGQKFALITGANQGIGYETAKKFAMEGFNVKVACRNEVEGVKTVDKLNLILKRNGLGNSVSFVHLDLVSLASVEACANELLESGVIYDLIVLNAGVLFPKDKLTEDGFETTFQVNFLGHYLLVRKLVNHISYEYADVKVINMTSIMYSMTSRFWSFPFPSNAGEWNDLVRKDGPSKEEREARHILTKRMVRFQPYAVSKAAITMNAFQLNELPNVTSIAVHPGCVKTTLSMNTSNSFQIIVKIMKAFFTTPQKAALNVFKGYQLMQSPQFNPSKYLSAKQTQTLRKFVLSTPNFIALQSFIAETIPNNHRLPSHL</sequence>
<protein>
    <submittedName>
        <fullName evidence="2">Short-chain dehydrogenase/reductase SDR</fullName>
    </submittedName>
</protein>
<dbReference type="WBParaSite" id="RSKR_0000166700.1">
    <property type="protein sequence ID" value="RSKR_0000166700.1"/>
    <property type="gene ID" value="RSKR_0000166700"/>
</dbReference>
<reference evidence="2" key="1">
    <citation type="submission" date="2016-11" db="UniProtKB">
        <authorList>
            <consortium name="WormBaseParasite"/>
        </authorList>
    </citation>
    <scope>IDENTIFICATION</scope>
    <source>
        <strain evidence="2">KR3021</strain>
    </source>
</reference>
<organism evidence="1 2">
    <name type="scientific">Rhabditophanes sp. KR3021</name>
    <dbReference type="NCBI Taxonomy" id="114890"/>
    <lineage>
        <taxon>Eukaryota</taxon>
        <taxon>Metazoa</taxon>
        <taxon>Ecdysozoa</taxon>
        <taxon>Nematoda</taxon>
        <taxon>Chromadorea</taxon>
        <taxon>Rhabditida</taxon>
        <taxon>Tylenchina</taxon>
        <taxon>Panagrolaimomorpha</taxon>
        <taxon>Strongyloidoidea</taxon>
        <taxon>Alloionematidae</taxon>
        <taxon>Rhabditophanes</taxon>
    </lineage>
</organism>
<evidence type="ECO:0000313" key="1">
    <source>
        <dbReference type="Proteomes" id="UP000095286"/>
    </source>
</evidence>
<dbReference type="Proteomes" id="UP000095286">
    <property type="component" value="Unplaced"/>
</dbReference>
<name>A0AC35TKX3_9BILA</name>